<name>Q2LUB5_SYNAS</name>
<keyword evidence="2" id="KW-1185">Reference proteome</keyword>
<dbReference type="EMBL" id="CP000252">
    <property type="protein sequence ID" value="ABC77676.1"/>
    <property type="molecule type" value="Genomic_DNA"/>
</dbReference>
<dbReference type="InterPro" id="IPR013785">
    <property type="entry name" value="Aldolase_TIM"/>
</dbReference>
<dbReference type="AlphaFoldDB" id="Q2LUB5"/>
<reference evidence="1 2" key="1">
    <citation type="journal article" date="2007" name="Proc. Natl. Acad. Sci. U.S.A.">
        <title>The genome of Syntrophus aciditrophicus: life at the thermodynamic limit of microbial growth.</title>
        <authorList>
            <person name="McInerney M.J."/>
            <person name="Rohlin L."/>
            <person name="Mouttaki H."/>
            <person name="Kim U."/>
            <person name="Krupp R.S."/>
            <person name="Rios-Hernandez L."/>
            <person name="Sieber J."/>
            <person name="Struchtemeyer C.G."/>
            <person name="Bhattacharyya A."/>
            <person name="Campbell J.W."/>
            <person name="Gunsalus R.P."/>
        </authorList>
    </citation>
    <scope>NUCLEOTIDE SEQUENCE [LARGE SCALE GENOMIC DNA]</scope>
    <source>
        <strain evidence="1 2">SB</strain>
    </source>
</reference>
<dbReference type="PANTHER" id="PTHR30304:SF0">
    <property type="entry name" value="D-TAGATOSE-1,6-BISPHOSPHATE ALDOLASE SUBUNIT GATY-RELATED"/>
    <property type="match status" value="1"/>
</dbReference>
<dbReference type="GO" id="GO:0016832">
    <property type="term" value="F:aldehyde-lyase activity"/>
    <property type="evidence" value="ECO:0007669"/>
    <property type="project" value="InterPro"/>
</dbReference>
<proteinExistence type="predicted"/>
<dbReference type="InParanoid" id="Q2LUB5"/>
<evidence type="ECO:0000313" key="2">
    <source>
        <dbReference type="Proteomes" id="UP000001933"/>
    </source>
</evidence>
<dbReference type="STRING" id="56780.SYN_00557"/>
<dbReference type="HOGENOM" id="CLU_612405_0_0_7"/>
<dbReference type="InterPro" id="IPR000771">
    <property type="entry name" value="FBA_II"/>
</dbReference>
<dbReference type="SUPFAM" id="SSF51569">
    <property type="entry name" value="Aldolase"/>
    <property type="match status" value="1"/>
</dbReference>
<dbReference type="GO" id="GO:0005975">
    <property type="term" value="P:carbohydrate metabolic process"/>
    <property type="evidence" value="ECO:0007669"/>
    <property type="project" value="InterPro"/>
</dbReference>
<evidence type="ECO:0000313" key="1">
    <source>
        <dbReference type="EMBL" id="ABC77676.1"/>
    </source>
</evidence>
<organism evidence="1 2">
    <name type="scientific">Syntrophus aciditrophicus (strain SB)</name>
    <dbReference type="NCBI Taxonomy" id="56780"/>
    <lineage>
        <taxon>Bacteria</taxon>
        <taxon>Pseudomonadati</taxon>
        <taxon>Thermodesulfobacteriota</taxon>
        <taxon>Syntrophia</taxon>
        <taxon>Syntrophales</taxon>
        <taxon>Syntrophaceae</taxon>
        <taxon>Syntrophus</taxon>
    </lineage>
</organism>
<gene>
    <name evidence="1" type="ORF">SYN_00557</name>
</gene>
<dbReference type="GO" id="GO:0008270">
    <property type="term" value="F:zinc ion binding"/>
    <property type="evidence" value="ECO:0007669"/>
    <property type="project" value="InterPro"/>
</dbReference>
<dbReference type="eggNOG" id="COG0191">
    <property type="taxonomic scope" value="Bacteria"/>
</dbReference>
<dbReference type="Pfam" id="PF01116">
    <property type="entry name" value="F_bP_aldolase"/>
    <property type="match status" value="1"/>
</dbReference>
<dbReference type="Proteomes" id="UP000001933">
    <property type="component" value="Chromosome"/>
</dbReference>
<dbReference type="KEGG" id="sat:SYN_00557"/>
<accession>Q2LUB5</accession>
<dbReference type="InterPro" id="IPR050246">
    <property type="entry name" value="Class_II_FBP_aldolase"/>
</dbReference>
<dbReference type="PANTHER" id="PTHR30304">
    <property type="entry name" value="D-TAGATOSE-1,6-BISPHOSPHATE ALDOLASE"/>
    <property type="match status" value="1"/>
</dbReference>
<dbReference type="Gene3D" id="3.20.20.70">
    <property type="entry name" value="Aldolase class I"/>
    <property type="match status" value="1"/>
</dbReference>
<sequence>MFCGQGLPGRRDSRVETGRKKSEVRMMIYENVSAMKKGYKSILETADGQVNVLDEGALRKSLIDDLIYTMAFSPVQEVKDAASWLIRRSAVALGIVSSSIQSLYEAMGRKEVTGFTVPAINIRTMTYDVAQAIFRAALKNSVGPVIFEIARSEIGYTLQRPVEYTSAVTAAAIKTGYRGPIFLQGDHFQVNAKKFAGDPEKEVKGVKDLIWEAIEAGFYNIDIDTSTLVDLSKPTISEQQETNYALAAELTAVIRDLEPAGITISVGGEIGEVGGKNSTVEELQAYMDGYLDSLKKYGANLKGISKISVQTGTTHGGVPLADGSVAQVKLDFEVLEKLSEVARSRYGLSGAVQHGASTLPDEAFDRFPAIGTAEIHLATGFQNIIYDSAHFPADLRQRIYDYLQKELRDEKKEKDTEEQFIYKTRKKGFGPFKQELWNLPEETRKQISQELENQFAFLFRKLNVANTEAVVRRQIQIVDVPLQIPAALTE</sequence>
<protein>
    <submittedName>
        <fullName evidence="1">Aldolase</fullName>
    </submittedName>
</protein>